<name>A0ABN5HA14_9GAMM</name>
<protein>
    <recommendedName>
        <fullName evidence="4">Ribosome modulation factor</fullName>
    </recommendedName>
</protein>
<reference evidence="2 3" key="1">
    <citation type="submission" date="2018-01" db="EMBL/GenBank/DDBJ databases">
        <title>Complete and assembled Genome of Pantoea calida DSM22759T.</title>
        <authorList>
            <person name="Stevens M.J.A."/>
            <person name="Zurfluh K."/>
            <person name="Stephan R."/>
        </authorList>
    </citation>
    <scope>NUCLEOTIDE SEQUENCE [LARGE SCALE GENOMIC DNA]</scope>
    <source>
        <strain evidence="2 3">DSM 22759</strain>
    </source>
</reference>
<evidence type="ECO:0000313" key="3">
    <source>
        <dbReference type="Proteomes" id="UP000237673"/>
    </source>
</evidence>
<gene>
    <name evidence="2" type="ORF">C2E16_11785</name>
</gene>
<proteinExistence type="predicted"/>
<feature type="compositionally biased region" description="Basic and acidic residues" evidence="1">
    <location>
        <begin position="1"/>
        <end position="29"/>
    </location>
</feature>
<organism evidence="2 3">
    <name type="scientific">Mixta calida</name>
    <dbReference type="NCBI Taxonomy" id="665913"/>
    <lineage>
        <taxon>Bacteria</taxon>
        <taxon>Pseudomonadati</taxon>
        <taxon>Pseudomonadota</taxon>
        <taxon>Gammaproteobacteria</taxon>
        <taxon>Enterobacterales</taxon>
        <taxon>Erwiniaceae</taxon>
        <taxon>Mixta</taxon>
    </lineage>
</organism>
<dbReference type="Proteomes" id="UP000237673">
    <property type="component" value="Chromosome"/>
</dbReference>
<evidence type="ECO:0000256" key="1">
    <source>
        <dbReference type="SAM" id="MobiDB-lite"/>
    </source>
</evidence>
<sequence>MTNNDELERQQRELFAESFEDHTGWHPDDYPSPDVVETSWEIWRDGWQAALSSKQEQSDG</sequence>
<accession>A0ABN5HA14</accession>
<dbReference type="RefSeq" id="WP_084970702.1">
    <property type="nucleotide sequence ID" value="NZ_CP026378.1"/>
</dbReference>
<keyword evidence="3" id="KW-1185">Reference proteome</keyword>
<dbReference type="EMBL" id="CP026378">
    <property type="protein sequence ID" value="AUY25521.1"/>
    <property type="molecule type" value="Genomic_DNA"/>
</dbReference>
<feature type="region of interest" description="Disordered" evidence="1">
    <location>
        <begin position="1"/>
        <end position="33"/>
    </location>
</feature>
<evidence type="ECO:0008006" key="4">
    <source>
        <dbReference type="Google" id="ProtNLM"/>
    </source>
</evidence>
<evidence type="ECO:0000313" key="2">
    <source>
        <dbReference type="EMBL" id="AUY25521.1"/>
    </source>
</evidence>